<evidence type="ECO:0000256" key="5">
    <source>
        <dbReference type="SAM" id="Phobius"/>
    </source>
</evidence>
<dbReference type="PANTHER" id="PTHR42987:SF6">
    <property type="entry name" value="PROTEINASE IV"/>
    <property type="match status" value="1"/>
</dbReference>
<evidence type="ECO:0000313" key="7">
    <source>
        <dbReference type="EMBL" id="KKN80909.1"/>
    </source>
</evidence>
<dbReference type="PANTHER" id="PTHR42987">
    <property type="entry name" value="PEPTIDASE S49"/>
    <property type="match status" value="1"/>
</dbReference>
<evidence type="ECO:0000256" key="1">
    <source>
        <dbReference type="ARBA" id="ARBA00008683"/>
    </source>
</evidence>
<feature type="transmembrane region" description="Helical" evidence="5">
    <location>
        <begin position="20"/>
        <end position="42"/>
    </location>
</feature>
<keyword evidence="2" id="KW-0645">Protease</keyword>
<dbReference type="InterPro" id="IPR047272">
    <property type="entry name" value="S49_SppA_C"/>
</dbReference>
<dbReference type="InterPro" id="IPR004635">
    <property type="entry name" value="Pept_S49_SppA"/>
</dbReference>
<dbReference type="Gene3D" id="6.20.330.10">
    <property type="match status" value="1"/>
</dbReference>
<dbReference type="GO" id="GO:0008236">
    <property type="term" value="F:serine-type peptidase activity"/>
    <property type="evidence" value="ECO:0007669"/>
    <property type="project" value="UniProtKB-KW"/>
</dbReference>
<dbReference type="Pfam" id="PF01343">
    <property type="entry name" value="Peptidase_S49"/>
    <property type="match status" value="1"/>
</dbReference>
<dbReference type="AlphaFoldDB" id="A0A0F9TNQ2"/>
<proteinExistence type="inferred from homology"/>
<keyword evidence="4" id="KW-0720">Serine protease</keyword>
<comment type="caution">
    <text evidence="7">The sequence shown here is derived from an EMBL/GenBank/DDBJ whole genome shotgun (WGS) entry which is preliminary data.</text>
</comment>
<evidence type="ECO:0000259" key="6">
    <source>
        <dbReference type="Pfam" id="PF01343"/>
    </source>
</evidence>
<protein>
    <recommendedName>
        <fullName evidence="6">Peptidase S49 domain-containing protein</fullName>
    </recommendedName>
</protein>
<evidence type="ECO:0000256" key="4">
    <source>
        <dbReference type="ARBA" id="ARBA00022825"/>
    </source>
</evidence>
<accession>A0A0F9TNQ2</accession>
<keyword evidence="5" id="KW-1133">Transmembrane helix</keyword>
<organism evidence="7">
    <name type="scientific">marine sediment metagenome</name>
    <dbReference type="NCBI Taxonomy" id="412755"/>
    <lineage>
        <taxon>unclassified sequences</taxon>
        <taxon>metagenomes</taxon>
        <taxon>ecological metagenomes</taxon>
    </lineage>
</organism>
<dbReference type="NCBIfam" id="TIGR00706">
    <property type="entry name" value="SppA_dom"/>
    <property type="match status" value="1"/>
</dbReference>
<comment type="similarity">
    <text evidence="1">Belongs to the peptidase S49 family.</text>
</comment>
<dbReference type="Gene3D" id="3.90.226.10">
    <property type="entry name" value="2-enoyl-CoA Hydratase, Chain A, domain 1"/>
    <property type="match status" value="1"/>
</dbReference>
<dbReference type="CDD" id="cd07023">
    <property type="entry name" value="S49_Sppa_N_C"/>
    <property type="match status" value="1"/>
</dbReference>
<dbReference type="SUPFAM" id="SSF52096">
    <property type="entry name" value="ClpP/crotonase"/>
    <property type="match status" value="1"/>
</dbReference>
<sequence>MSATAEDLIDRRRLRRKLSFWRVAAVVFVALAALAAALFSGFDGAATFSSRDQIARVAIEGLITEDQDLLDLLEKVKDDDAVKAVVLRIDSPGGTTVGGEALYEAVRAIAAVKPVAAEVGTLAASAGYMIASGADHIVARRTSIVGSIGVIFQYVDASELLDTIGVEVNAIKSSPMKAEPSPFAPAPEEAKAMIRRLIMDTYEWFVALVAERRDMSLAEARALADGSIFTGSQGLERKLVDALGGEAEVRRWLEDDRGVTKGLKIVDREPEAEGYASFFAAARAMLFGAFGLDPRAASLETALLRKVGHLDGMVSLWQPLDGRAPLR</sequence>
<name>A0A0F9TNQ2_9ZZZZ</name>
<evidence type="ECO:0000256" key="3">
    <source>
        <dbReference type="ARBA" id="ARBA00022801"/>
    </source>
</evidence>
<gene>
    <name evidence="7" type="ORF">LCGC14_0324650</name>
</gene>
<feature type="domain" description="Peptidase S49" evidence="6">
    <location>
        <begin position="110"/>
        <end position="259"/>
    </location>
</feature>
<dbReference type="EMBL" id="LAZR01000223">
    <property type="protein sequence ID" value="KKN80909.1"/>
    <property type="molecule type" value="Genomic_DNA"/>
</dbReference>
<dbReference type="GO" id="GO:0006508">
    <property type="term" value="P:proteolysis"/>
    <property type="evidence" value="ECO:0007669"/>
    <property type="project" value="UniProtKB-KW"/>
</dbReference>
<evidence type="ECO:0000256" key="2">
    <source>
        <dbReference type="ARBA" id="ARBA00022670"/>
    </source>
</evidence>
<dbReference type="InterPro" id="IPR002142">
    <property type="entry name" value="Peptidase_S49"/>
</dbReference>
<reference evidence="7" key="1">
    <citation type="journal article" date="2015" name="Nature">
        <title>Complex archaea that bridge the gap between prokaryotes and eukaryotes.</title>
        <authorList>
            <person name="Spang A."/>
            <person name="Saw J.H."/>
            <person name="Jorgensen S.L."/>
            <person name="Zaremba-Niedzwiedzka K."/>
            <person name="Martijn J."/>
            <person name="Lind A.E."/>
            <person name="van Eijk R."/>
            <person name="Schleper C."/>
            <person name="Guy L."/>
            <person name="Ettema T.J."/>
        </authorList>
    </citation>
    <scope>NUCLEOTIDE SEQUENCE</scope>
</reference>
<keyword evidence="3" id="KW-0378">Hydrolase</keyword>
<dbReference type="InterPro" id="IPR029045">
    <property type="entry name" value="ClpP/crotonase-like_dom_sf"/>
</dbReference>
<keyword evidence="5" id="KW-0472">Membrane</keyword>
<keyword evidence="5" id="KW-0812">Transmembrane</keyword>